<evidence type="ECO:0000313" key="3">
    <source>
        <dbReference type="Proteomes" id="UP000054558"/>
    </source>
</evidence>
<organism evidence="2 3">
    <name type="scientific">Klebsormidium nitens</name>
    <name type="common">Green alga</name>
    <name type="synonym">Ulothrix nitens</name>
    <dbReference type="NCBI Taxonomy" id="105231"/>
    <lineage>
        <taxon>Eukaryota</taxon>
        <taxon>Viridiplantae</taxon>
        <taxon>Streptophyta</taxon>
        <taxon>Klebsormidiophyceae</taxon>
        <taxon>Klebsormidiales</taxon>
        <taxon>Klebsormidiaceae</taxon>
        <taxon>Klebsormidium</taxon>
    </lineage>
</organism>
<evidence type="ECO:0000256" key="1">
    <source>
        <dbReference type="SAM" id="MobiDB-lite"/>
    </source>
</evidence>
<dbReference type="Gene3D" id="3.10.310.30">
    <property type="match status" value="1"/>
</dbReference>
<dbReference type="InterPro" id="IPR038763">
    <property type="entry name" value="DHH_sf"/>
</dbReference>
<reference evidence="2 3" key="1">
    <citation type="journal article" date="2014" name="Nat. Commun.">
        <title>Klebsormidium flaccidum genome reveals primary factors for plant terrestrial adaptation.</title>
        <authorList>
            <person name="Hori K."/>
            <person name="Maruyama F."/>
            <person name="Fujisawa T."/>
            <person name="Togashi T."/>
            <person name="Yamamoto N."/>
            <person name="Seo M."/>
            <person name="Sato S."/>
            <person name="Yamada T."/>
            <person name="Mori H."/>
            <person name="Tajima N."/>
            <person name="Moriyama T."/>
            <person name="Ikeuchi M."/>
            <person name="Watanabe M."/>
            <person name="Wada H."/>
            <person name="Kobayashi K."/>
            <person name="Saito M."/>
            <person name="Masuda T."/>
            <person name="Sasaki-Sekimoto Y."/>
            <person name="Mashiguchi K."/>
            <person name="Awai K."/>
            <person name="Shimojima M."/>
            <person name="Masuda S."/>
            <person name="Iwai M."/>
            <person name="Nobusawa T."/>
            <person name="Narise T."/>
            <person name="Kondo S."/>
            <person name="Saito H."/>
            <person name="Sato R."/>
            <person name="Murakawa M."/>
            <person name="Ihara Y."/>
            <person name="Oshima-Yamada Y."/>
            <person name="Ohtaka K."/>
            <person name="Satoh M."/>
            <person name="Sonobe K."/>
            <person name="Ishii M."/>
            <person name="Ohtani R."/>
            <person name="Kanamori-Sato M."/>
            <person name="Honoki R."/>
            <person name="Miyazaki D."/>
            <person name="Mochizuki H."/>
            <person name="Umetsu J."/>
            <person name="Higashi K."/>
            <person name="Shibata D."/>
            <person name="Kamiya Y."/>
            <person name="Sato N."/>
            <person name="Nakamura Y."/>
            <person name="Tabata S."/>
            <person name="Ida S."/>
            <person name="Kurokawa K."/>
            <person name="Ohta H."/>
        </authorList>
    </citation>
    <scope>NUCLEOTIDE SEQUENCE [LARGE SCALE GENOMIC DNA]</scope>
    <source>
        <strain evidence="2 3">NIES-2285</strain>
    </source>
</reference>
<dbReference type="OrthoDB" id="443832at2759"/>
<proteinExistence type="predicted"/>
<dbReference type="PANTHER" id="PTHR46922:SF4">
    <property type="entry name" value="DHHA1 DOMAIN PROTEIN"/>
    <property type="match status" value="1"/>
</dbReference>
<keyword evidence="3" id="KW-1185">Reference proteome</keyword>
<dbReference type="STRING" id="105231.A0A1Y1HNV1"/>
<dbReference type="Proteomes" id="UP000054558">
    <property type="component" value="Unassembled WGS sequence"/>
</dbReference>
<dbReference type="AlphaFoldDB" id="A0A1Y1HNV1"/>
<evidence type="ECO:0000313" key="2">
    <source>
        <dbReference type="EMBL" id="GAQ78661.1"/>
    </source>
</evidence>
<evidence type="ECO:0008006" key="4">
    <source>
        <dbReference type="Google" id="ProtNLM"/>
    </source>
</evidence>
<dbReference type="EMBL" id="DF236966">
    <property type="protein sequence ID" value="GAQ78661.1"/>
    <property type="molecule type" value="Genomic_DNA"/>
</dbReference>
<dbReference type="OMA" id="CGVVHFD"/>
<sequence length="405" mass="44090">MAAQSGEDEETLPGPTWVLYHYPCPDGVFAALAAYLYHRAINKEVRFVPNTVFSPRRVGDLPCTSRDGVYLLDFAGPQGFAERLAGKAGRVTVLDHHKTALETLPRPGSGPLNLRTLLDMNRSGATVAWDFFSEKYRQQSKLVEEQSASRLRFAGDNLGQRKQTERDSMQAATCSASAELLDGREGDQGNATDPESNAKATGCAAEALARDQRGAFGLPEGKATALRRLFEYIEDADLWKWTLPDSKAFSSGLKDLDVEYDAGKNPGVFEQLLELKLDDVIRRGEASLAEKDAIIAAALEETFVVELGGGQYGTCLAVKVDSNVARLRSELGNQLAAKSEFAGHRAIGAIAYEEPGLEDPTLVKVSLRSKGDEDTTVISQVYSGGGHKNASSFIVQRTLFDSWRH</sequence>
<feature type="region of interest" description="Disordered" evidence="1">
    <location>
        <begin position="154"/>
        <end position="174"/>
    </location>
</feature>
<dbReference type="PANTHER" id="PTHR46922">
    <property type="entry name" value="DHHA1 DOMAIN PROTEIN"/>
    <property type="match status" value="1"/>
</dbReference>
<gene>
    <name evidence="2" type="ORF">KFL_000170070</name>
</gene>
<protein>
    <recommendedName>
        <fullName evidence="4">DHHA1 domain-containing protein</fullName>
    </recommendedName>
</protein>
<accession>A0A1Y1HNV1</accession>
<name>A0A1Y1HNV1_KLENI</name>
<dbReference type="SUPFAM" id="SSF64182">
    <property type="entry name" value="DHH phosphoesterases"/>
    <property type="match status" value="2"/>
</dbReference>